<evidence type="ECO:0000256" key="2">
    <source>
        <dbReference type="ARBA" id="ARBA00004496"/>
    </source>
</evidence>
<dbReference type="GO" id="GO:0005737">
    <property type="term" value="C:cytoplasm"/>
    <property type="evidence" value="ECO:0007669"/>
    <property type="project" value="UniProtKB-SubCell"/>
</dbReference>
<dbReference type="InterPro" id="IPR003664">
    <property type="entry name" value="FA_synthesis"/>
</dbReference>
<keyword evidence="6" id="KW-0443">Lipid metabolism</keyword>
<sequence>MTTVALDLLGGDGAPGVVADAAATLLSNAANTGLRLVLVGPVDVARDQLVARGVDLSRVTLLPATSGVSMDASPLEVVRQDAQREVAETTVVVAARAVRDGLADAWVSVGHTGASVASAVLTLGRITGMQRPALAVVVPALASPVVLLDVGATTTGSVGALEQFAIAGHAFAVAVGVSSPRIGLLTIGSESGKGDELRVETDAHLATSLPARGLNYVGPVEGFDVTRGNRAQVIVTDGFTGNIVLKSIEGAAAWAAHQIGVAYGDSGPARGVIRHAAAGDFAGGLLLGVEGVTVVGHGAGTAAQVIGCVELARRAVEQNLIGNISTAMAELS</sequence>
<dbReference type="InterPro" id="IPR012281">
    <property type="entry name" value="Phospholipid_synth_PlsX-like"/>
</dbReference>
<dbReference type="EMBL" id="CAEZWR010000048">
    <property type="protein sequence ID" value="CAB4661111.1"/>
    <property type="molecule type" value="Genomic_DNA"/>
</dbReference>
<keyword evidence="8" id="KW-1208">Phospholipid metabolism</keyword>
<evidence type="ECO:0000256" key="8">
    <source>
        <dbReference type="ARBA" id="ARBA00023264"/>
    </source>
</evidence>
<dbReference type="Pfam" id="PF02504">
    <property type="entry name" value="FA_synthesis"/>
    <property type="match status" value="1"/>
</dbReference>
<evidence type="ECO:0000256" key="3">
    <source>
        <dbReference type="ARBA" id="ARBA00022490"/>
    </source>
</evidence>
<dbReference type="HAMAP" id="MF_00019">
    <property type="entry name" value="PlsX"/>
    <property type="match status" value="1"/>
</dbReference>
<protein>
    <recommendedName>
        <fullName evidence="9">phosphate acyltransferase</fullName>
        <ecNumber evidence="9">2.3.1.274</ecNumber>
    </recommendedName>
</protein>
<dbReference type="GO" id="GO:0008654">
    <property type="term" value="P:phospholipid biosynthetic process"/>
    <property type="evidence" value="ECO:0007669"/>
    <property type="project" value="UniProtKB-KW"/>
</dbReference>
<proteinExistence type="inferred from homology"/>
<keyword evidence="3" id="KW-0963">Cytoplasm</keyword>
<evidence type="ECO:0000256" key="4">
    <source>
        <dbReference type="ARBA" id="ARBA00022516"/>
    </source>
</evidence>
<dbReference type="GO" id="GO:0043811">
    <property type="term" value="F:phosphate:acyl-[acyl carrier protein] acyltransferase activity"/>
    <property type="evidence" value="ECO:0007669"/>
    <property type="project" value="UniProtKB-EC"/>
</dbReference>
<organism evidence="11">
    <name type="scientific">freshwater metagenome</name>
    <dbReference type="NCBI Taxonomy" id="449393"/>
    <lineage>
        <taxon>unclassified sequences</taxon>
        <taxon>metagenomes</taxon>
        <taxon>ecological metagenomes</taxon>
    </lineage>
</organism>
<dbReference type="GO" id="GO:0006633">
    <property type="term" value="P:fatty acid biosynthetic process"/>
    <property type="evidence" value="ECO:0007669"/>
    <property type="project" value="InterPro"/>
</dbReference>
<dbReference type="PIRSF" id="PIRSF002465">
    <property type="entry name" value="Phsphlp_syn_PlsX"/>
    <property type="match status" value="1"/>
</dbReference>
<keyword evidence="4" id="KW-0444">Lipid biosynthesis</keyword>
<evidence type="ECO:0000256" key="6">
    <source>
        <dbReference type="ARBA" id="ARBA00023098"/>
    </source>
</evidence>
<comment type="subunit">
    <text evidence="10">Homodimer. Probably interacts with PlsY.</text>
</comment>
<evidence type="ECO:0000256" key="10">
    <source>
        <dbReference type="ARBA" id="ARBA00046608"/>
    </source>
</evidence>
<dbReference type="AlphaFoldDB" id="A0A6J6LHK9"/>
<evidence type="ECO:0000256" key="9">
    <source>
        <dbReference type="ARBA" id="ARBA00024069"/>
    </source>
</evidence>
<comment type="catalytic activity">
    <reaction evidence="1">
        <text>a fatty acyl-[ACP] + phosphate = an acyl phosphate + holo-[ACP]</text>
        <dbReference type="Rhea" id="RHEA:42292"/>
        <dbReference type="Rhea" id="RHEA-COMP:9685"/>
        <dbReference type="Rhea" id="RHEA-COMP:14125"/>
        <dbReference type="ChEBI" id="CHEBI:43474"/>
        <dbReference type="ChEBI" id="CHEBI:59918"/>
        <dbReference type="ChEBI" id="CHEBI:64479"/>
        <dbReference type="ChEBI" id="CHEBI:138651"/>
        <dbReference type="EC" id="2.3.1.274"/>
    </reaction>
</comment>
<dbReference type="EC" id="2.3.1.274" evidence="9"/>
<dbReference type="PANTHER" id="PTHR30100:SF1">
    <property type="entry name" value="PHOSPHATE ACYLTRANSFERASE"/>
    <property type="match status" value="1"/>
</dbReference>
<keyword evidence="5" id="KW-0808">Transferase</keyword>
<keyword evidence="7" id="KW-0594">Phospholipid biosynthesis</keyword>
<reference evidence="11" key="1">
    <citation type="submission" date="2020-05" db="EMBL/GenBank/DDBJ databases">
        <authorList>
            <person name="Chiriac C."/>
            <person name="Salcher M."/>
            <person name="Ghai R."/>
            <person name="Kavagutti S V."/>
        </authorList>
    </citation>
    <scope>NUCLEOTIDE SEQUENCE</scope>
</reference>
<name>A0A6J6LHK9_9ZZZZ</name>
<evidence type="ECO:0000256" key="1">
    <source>
        <dbReference type="ARBA" id="ARBA00001232"/>
    </source>
</evidence>
<dbReference type="SUPFAM" id="SSF53659">
    <property type="entry name" value="Isocitrate/Isopropylmalate dehydrogenase-like"/>
    <property type="match status" value="1"/>
</dbReference>
<evidence type="ECO:0000313" key="11">
    <source>
        <dbReference type="EMBL" id="CAB4661111.1"/>
    </source>
</evidence>
<dbReference type="Gene3D" id="3.40.718.10">
    <property type="entry name" value="Isopropylmalate Dehydrogenase"/>
    <property type="match status" value="1"/>
</dbReference>
<evidence type="ECO:0000256" key="7">
    <source>
        <dbReference type="ARBA" id="ARBA00023209"/>
    </source>
</evidence>
<gene>
    <name evidence="11" type="ORF">UFOPK2282_00550</name>
</gene>
<accession>A0A6J6LHK9</accession>
<evidence type="ECO:0000256" key="5">
    <source>
        <dbReference type="ARBA" id="ARBA00022679"/>
    </source>
</evidence>
<dbReference type="PANTHER" id="PTHR30100">
    <property type="entry name" value="FATTY ACID/PHOSPHOLIPID SYNTHESIS PROTEIN PLSX"/>
    <property type="match status" value="1"/>
</dbReference>
<comment type="subcellular location">
    <subcellularLocation>
        <location evidence="2">Cytoplasm</location>
    </subcellularLocation>
</comment>